<dbReference type="SUPFAM" id="SSF52540">
    <property type="entry name" value="P-loop containing nucleoside triphosphate hydrolases"/>
    <property type="match status" value="1"/>
</dbReference>
<reference evidence="5 6" key="1">
    <citation type="submission" date="2017-06" db="EMBL/GenBank/DDBJ databases">
        <title>Draft genome of Pseudomonas nitroreducens DF05.</title>
        <authorList>
            <person name="Iyer R."/>
        </authorList>
    </citation>
    <scope>NUCLEOTIDE SEQUENCE [LARGE SCALE GENOMIC DNA]</scope>
    <source>
        <strain evidence="5 6">DF05</strain>
    </source>
</reference>
<evidence type="ECO:0000256" key="2">
    <source>
        <dbReference type="ARBA" id="ARBA00023125"/>
    </source>
</evidence>
<dbReference type="RefSeq" id="WP_088419337.1">
    <property type="nucleotide sequence ID" value="NZ_NJBA01000006.1"/>
</dbReference>
<dbReference type="InterPro" id="IPR027417">
    <property type="entry name" value="P-loop_NTPase"/>
</dbReference>
<comment type="caution">
    <text evidence="5">The sequence shown here is derived from an EMBL/GenBank/DDBJ whole genome shotgun (WGS) entry which is preliminary data.</text>
</comment>
<dbReference type="PRINTS" id="PR00038">
    <property type="entry name" value="HTHLUXR"/>
</dbReference>
<dbReference type="PANTHER" id="PTHR44688:SF16">
    <property type="entry name" value="DNA-BINDING TRANSCRIPTIONAL ACTIVATOR DEVR_DOSR"/>
    <property type="match status" value="1"/>
</dbReference>
<accession>A0A2D0ACN8</accession>
<dbReference type="PROSITE" id="PS50043">
    <property type="entry name" value="HTH_LUXR_2"/>
    <property type="match status" value="1"/>
</dbReference>
<dbReference type="SMART" id="SM00421">
    <property type="entry name" value="HTH_LUXR"/>
    <property type="match status" value="1"/>
</dbReference>
<name>A0A2D0ACN8_PSENT</name>
<evidence type="ECO:0000256" key="3">
    <source>
        <dbReference type="ARBA" id="ARBA00023163"/>
    </source>
</evidence>
<dbReference type="GO" id="GO:0003677">
    <property type="term" value="F:DNA binding"/>
    <property type="evidence" value="ECO:0007669"/>
    <property type="project" value="UniProtKB-KW"/>
</dbReference>
<dbReference type="Pfam" id="PF00196">
    <property type="entry name" value="GerE"/>
    <property type="match status" value="1"/>
</dbReference>
<evidence type="ECO:0000313" key="6">
    <source>
        <dbReference type="Proteomes" id="UP000198145"/>
    </source>
</evidence>
<dbReference type="STRING" id="46680.GCA_000807755_00976"/>
<evidence type="ECO:0000256" key="1">
    <source>
        <dbReference type="ARBA" id="ARBA00023015"/>
    </source>
</evidence>
<keyword evidence="2" id="KW-0238">DNA-binding</keyword>
<sequence>MTDFSTLPSLTPVPPGVAGSRFFRPPLPHGHVARSRLCQRMAAGLEGRLILVSAPAGFGKSSLAIEFCQTLEEQWRSLWLGLSARDSDPGRFLERLLEGLRLHFPTLGEEALALLKMRQRHQPFAFEAWLDDLLDELVDSLCVDRPLLLVLDDYHLAQGAVLDRCLQFLLNHQPAGLVVLVTSRQRPDWHLARLRLSRQLLEFTEQDLRLTVEETAQLVCATGAQLDDNALDNLVERSEGWIAGLRLWLLAHGDELAANVPDLSVHGAEELIRDYLLEEVIDKQSPEVQIFLAQTARFERFSAELCDALRDSHDSASILRHLQQHQVFLVPLDEQGQWFRYHHLFSDLLLARPLPGSGPSAAALHLRACRWFSAQGLFDDAVEQALRAGHPEVAASLVQSLSEEQLLAEQNVATLLRWKMDLPDSLLASTPRLIVLYSWALALACQLDAAEELGAQLSRFLPAADDATQRDLLAQWQALAGVIARGRGEIEAAERHCEEALQGLGPERFGPRLLCLSTLSNISIVRDDLWRARGLNREALELAQRFGNPLFEAMVHYDRARVLQARGEVLRAEDEVRQGLARLAGLSSQRRYAVRGRLMLYQGYLRSLALQPDEARKCLKAGIEEARACRDISLVIGFCVLASLEGRLGNYTRAFAYLAEVERMMHVWDVPPVYYLSAITLIKCELWLGQGQVELATAWLERLRDTYTGDEPATPPECSPQLPRNVEMLQSQLERREGRMADAEARLRAVASGALQGGAQLQARFAQGQLVALLLQDGREREASFELGECLNGLAVGLLIPLHEVLLQHPDWLREQLAVRASSPAIEALRERLPAAPERGMVLPDCLSGRELAVLELIAQGCSNQEISERLFISLHTVKSHARHINDKLGVERRTQAVARAKEMGLLR</sequence>
<protein>
    <submittedName>
        <fullName evidence="5">Helix-turn-helix transcriptional regulator</fullName>
    </submittedName>
</protein>
<dbReference type="EMBL" id="NJBA01000006">
    <property type="protein sequence ID" value="OWP49420.1"/>
    <property type="molecule type" value="Genomic_DNA"/>
</dbReference>
<dbReference type="SUPFAM" id="SSF48452">
    <property type="entry name" value="TPR-like"/>
    <property type="match status" value="1"/>
</dbReference>
<keyword evidence="1" id="KW-0805">Transcription regulation</keyword>
<dbReference type="InterPro" id="IPR041617">
    <property type="entry name" value="TPR_MalT"/>
</dbReference>
<keyword evidence="3" id="KW-0804">Transcription</keyword>
<dbReference type="Gene3D" id="1.10.10.10">
    <property type="entry name" value="Winged helix-like DNA-binding domain superfamily/Winged helix DNA-binding domain"/>
    <property type="match status" value="1"/>
</dbReference>
<evidence type="ECO:0000313" key="5">
    <source>
        <dbReference type="EMBL" id="OWP49420.1"/>
    </source>
</evidence>
<dbReference type="InterPro" id="IPR011990">
    <property type="entry name" value="TPR-like_helical_dom_sf"/>
</dbReference>
<evidence type="ECO:0000259" key="4">
    <source>
        <dbReference type="PROSITE" id="PS50043"/>
    </source>
</evidence>
<proteinExistence type="predicted"/>
<dbReference type="InterPro" id="IPR036388">
    <property type="entry name" value="WH-like_DNA-bd_sf"/>
</dbReference>
<dbReference type="InterPro" id="IPR000792">
    <property type="entry name" value="Tscrpt_reg_LuxR_C"/>
</dbReference>
<dbReference type="Pfam" id="PF17874">
    <property type="entry name" value="TPR_MalT"/>
    <property type="match status" value="1"/>
</dbReference>
<dbReference type="InterPro" id="IPR059106">
    <property type="entry name" value="WHD_MalT"/>
</dbReference>
<dbReference type="Gene3D" id="1.25.40.10">
    <property type="entry name" value="Tetratricopeptide repeat domain"/>
    <property type="match status" value="1"/>
</dbReference>
<dbReference type="PANTHER" id="PTHR44688">
    <property type="entry name" value="DNA-BINDING TRANSCRIPTIONAL ACTIVATOR DEVR_DOSR"/>
    <property type="match status" value="1"/>
</dbReference>
<dbReference type="AlphaFoldDB" id="A0A2D0ACN8"/>
<dbReference type="Proteomes" id="UP000198145">
    <property type="component" value="Unassembled WGS sequence"/>
</dbReference>
<dbReference type="PROSITE" id="PS00622">
    <property type="entry name" value="HTH_LUXR_1"/>
    <property type="match status" value="1"/>
</dbReference>
<dbReference type="GO" id="GO:0006355">
    <property type="term" value="P:regulation of DNA-templated transcription"/>
    <property type="evidence" value="ECO:0007669"/>
    <property type="project" value="InterPro"/>
</dbReference>
<dbReference type="eggNOG" id="COG2909">
    <property type="taxonomic scope" value="Bacteria"/>
</dbReference>
<dbReference type="InterPro" id="IPR041664">
    <property type="entry name" value="AAA_16"/>
</dbReference>
<dbReference type="SUPFAM" id="SSF46894">
    <property type="entry name" value="C-terminal effector domain of the bipartite response regulators"/>
    <property type="match status" value="1"/>
</dbReference>
<organism evidence="5 6">
    <name type="scientific">Pseudomonas nitroreducens</name>
    <dbReference type="NCBI Taxonomy" id="46680"/>
    <lineage>
        <taxon>Bacteria</taxon>
        <taxon>Pseudomonadati</taxon>
        <taxon>Pseudomonadota</taxon>
        <taxon>Gammaproteobacteria</taxon>
        <taxon>Pseudomonadales</taxon>
        <taxon>Pseudomonadaceae</taxon>
        <taxon>Pseudomonas</taxon>
    </lineage>
</organism>
<feature type="domain" description="HTH luxR-type" evidence="4">
    <location>
        <begin position="840"/>
        <end position="905"/>
    </location>
</feature>
<dbReference type="InterPro" id="IPR016032">
    <property type="entry name" value="Sig_transdc_resp-reg_C-effctor"/>
</dbReference>
<dbReference type="Pfam" id="PF25873">
    <property type="entry name" value="WHD_MalT"/>
    <property type="match status" value="1"/>
</dbReference>
<gene>
    <name evidence="5" type="ORF">CEG18_17800</name>
</gene>
<dbReference type="CDD" id="cd06170">
    <property type="entry name" value="LuxR_C_like"/>
    <property type="match status" value="1"/>
</dbReference>
<dbReference type="Pfam" id="PF13191">
    <property type="entry name" value="AAA_16"/>
    <property type="match status" value="1"/>
</dbReference>
<dbReference type="Gene3D" id="3.40.50.300">
    <property type="entry name" value="P-loop containing nucleotide triphosphate hydrolases"/>
    <property type="match status" value="1"/>
</dbReference>